<dbReference type="Proteomes" id="UP000295680">
    <property type="component" value="Unassembled WGS sequence"/>
</dbReference>
<feature type="transmembrane region" description="Helical" evidence="1">
    <location>
        <begin position="619"/>
        <end position="643"/>
    </location>
</feature>
<keyword evidence="3" id="KW-1185">Reference proteome</keyword>
<feature type="transmembrane region" description="Helical" evidence="1">
    <location>
        <begin position="696"/>
        <end position="718"/>
    </location>
</feature>
<protein>
    <recommendedName>
        <fullName evidence="4">NACHT domain-containing protein</fullName>
    </recommendedName>
</protein>
<keyword evidence="1" id="KW-0472">Membrane</keyword>
<dbReference type="SUPFAM" id="SSF52540">
    <property type="entry name" value="P-loop containing nucleoside triphosphate hydrolases"/>
    <property type="match status" value="1"/>
</dbReference>
<evidence type="ECO:0000313" key="3">
    <source>
        <dbReference type="Proteomes" id="UP000295680"/>
    </source>
</evidence>
<feature type="transmembrane region" description="Helical" evidence="1">
    <location>
        <begin position="739"/>
        <end position="763"/>
    </location>
</feature>
<dbReference type="RefSeq" id="WP_207926301.1">
    <property type="nucleotide sequence ID" value="NZ_SLWS01000007.1"/>
</dbReference>
<feature type="transmembrane region" description="Helical" evidence="1">
    <location>
        <begin position="664"/>
        <end position="684"/>
    </location>
</feature>
<evidence type="ECO:0000256" key="1">
    <source>
        <dbReference type="SAM" id="Phobius"/>
    </source>
</evidence>
<name>A0A4R2JH61_9PSEU</name>
<accession>A0A4R2JH61</accession>
<evidence type="ECO:0000313" key="2">
    <source>
        <dbReference type="EMBL" id="TCO55719.1"/>
    </source>
</evidence>
<comment type="caution">
    <text evidence="2">The sequence shown here is derived from an EMBL/GenBank/DDBJ whole genome shotgun (WGS) entry which is preliminary data.</text>
</comment>
<dbReference type="AlphaFoldDB" id="A0A4R2JH61"/>
<dbReference type="Gene3D" id="3.40.50.300">
    <property type="entry name" value="P-loop containing nucleotide triphosphate hydrolases"/>
    <property type="match status" value="1"/>
</dbReference>
<keyword evidence="1" id="KW-1133">Transmembrane helix</keyword>
<dbReference type="InterPro" id="IPR027417">
    <property type="entry name" value="P-loop_NTPase"/>
</dbReference>
<organism evidence="2 3">
    <name type="scientific">Actinocrispum wychmicini</name>
    <dbReference type="NCBI Taxonomy" id="1213861"/>
    <lineage>
        <taxon>Bacteria</taxon>
        <taxon>Bacillati</taxon>
        <taxon>Actinomycetota</taxon>
        <taxon>Actinomycetes</taxon>
        <taxon>Pseudonocardiales</taxon>
        <taxon>Pseudonocardiaceae</taxon>
        <taxon>Actinocrispum</taxon>
    </lineage>
</organism>
<dbReference type="InterPro" id="IPR029787">
    <property type="entry name" value="Nucleotide_cyclase"/>
</dbReference>
<reference evidence="2 3" key="1">
    <citation type="submission" date="2019-03" db="EMBL/GenBank/DDBJ databases">
        <title>Genomic Encyclopedia of Type Strains, Phase IV (KMG-IV): sequencing the most valuable type-strain genomes for metagenomic binning, comparative biology and taxonomic classification.</title>
        <authorList>
            <person name="Goeker M."/>
        </authorList>
    </citation>
    <scope>NUCLEOTIDE SEQUENCE [LARGE SCALE GENOMIC DNA]</scope>
    <source>
        <strain evidence="2 3">DSM 45934</strain>
    </source>
</reference>
<dbReference type="EMBL" id="SLWS01000007">
    <property type="protein sequence ID" value="TCO55719.1"/>
    <property type="molecule type" value="Genomic_DNA"/>
</dbReference>
<dbReference type="Gene3D" id="3.30.70.1230">
    <property type="entry name" value="Nucleotide cyclase"/>
    <property type="match status" value="1"/>
</dbReference>
<sequence length="875" mass="93920">MDSADVARHHTIVVLDVEGFGDRRRTNPHQRGVRDGLYHIVRTAFDTVGVPWADCYHEDRGDAVFVLAPASTSKALFVETLPPTLITALRVHNDTHADAQRIRLRMAVHAGEVHYDDHGVTSSSLTLAFRLIDAQPLKAALRASPGVLAVITSDWFFDDVVRHTPGAAPATYRPVPVSAKETNTVGWITLPDHPYPPDVAPPPDVPAVVSANSRPQLSPPVDERLRLLARASWNQWTVAANDRRLLHPAPLPIRWCRSMAPVAGPVSATEYARFDPLAGLTAVSGSDLCEGGRRALHQVYGGLPSGRVLLVGPPGSGKSAAAILLLLDALRYREQATPEDQARIPVPVLFTLHGWDPDHGESVTDWMAGKLAETYPLFRSRAGRHAAIDLLTAGHVAGFLDGLDEIPESVRPGVLAALADAPFRLVLLTRTAEAVVASHHGPLPGAVALELQPVTPTDAANYLLQPLVDPPPTPWQTIRDHLAGATDHTRPRRISPLSEALTTPLALSLLRDVYSPTDPVDELLDSSRFRTADDIENHLLDHAITAAYTPRPGHPTPRYTMATAHRTLRYLATRLTEHHTADLAWWHIPTWTPRRSRTIAGIVATVLWNELIWAPGLGLSYGLGVGLLAGLTFGLLTIFAVSTKHFRGVPVMPRRITRLTYRNASHSLVFGLVAALMGGLLSGFSAGLVSGLSVGLVSGLAVGLSSGLAGVALFGLAGPMEVDDSSLGPADVWRHDRNAGLVFLTMSGLVIGFQAALAIRLVPGLASALTSRLSVVLPVTLLVGLVLGFGATVIAKRVGTPANAPGAATLDTAAALVQLAVRHKIPLRLIPFLEDARSRHLLRTVGPVYQFRHATLQHRLAQRTPERSSGVVAAR</sequence>
<gene>
    <name evidence="2" type="ORF">EV192_107141</name>
</gene>
<keyword evidence="1" id="KW-0812">Transmembrane</keyword>
<feature type="transmembrane region" description="Helical" evidence="1">
    <location>
        <begin position="775"/>
        <end position="795"/>
    </location>
</feature>
<proteinExistence type="predicted"/>
<evidence type="ECO:0008006" key="4">
    <source>
        <dbReference type="Google" id="ProtNLM"/>
    </source>
</evidence>